<protein>
    <recommendedName>
        <fullName evidence="13">Metalloprotease TIKI homolog</fullName>
        <ecNumber evidence="13">3.4.-.-</ecNumber>
    </recommendedName>
</protein>
<evidence type="ECO:0000256" key="8">
    <source>
        <dbReference type="ARBA" id="ARBA00022801"/>
    </source>
</evidence>
<keyword evidence="11" id="KW-0472">Membrane</keyword>
<comment type="cofactor">
    <cofactor evidence="1">
        <name>Co(2+)</name>
        <dbReference type="ChEBI" id="CHEBI:48828"/>
    </cofactor>
</comment>
<dbReference type="GO" id="GO:0004222">
    <property type="term" value="F:metalloendopeptidase activity"/>
    <property type="evidence" value="ECO:0007669"/>
    <property type="project" value="UniProtKB-UniRule"/>
</dbReference>
<keyword evidence="10 13" id="KW-0482">Metalloprotease</keyword>
<dbReference type="GO" id="GO:0016055">
    <property type="term" value="P:Wnt signaling pathway"/>
    <property type="evidence" value="ECO:0007669"/>
    <property type="project" value="UniProtKB-KW"/>
</dbReference>
<evidence type="ECO:0000256" key="1">
    <source>
        <dbReference type="ARBA" id="ARBA00001941"/>
    </source>
</evidence>
<organism evidence="14 15">
    <name type="scientific">Nephila pilipes</name>
    <name type="common">Giant wood spider</name>
    <name type="synonym">Nephila maculata</name>
    <dbReference type="NCBI Taxonomy" id="299642"/>
    <lineage>
        <taxon>Eukaryota</taxon>
        <taxon>Metazoa</taxon>
        <taxon>Ecdysozoa</taxon>
        <taxon>Arthropoda</taxon>
        <taxon>Chelicerata</taxon>
        <taxon>Arachnida</taxon>
        <taxon>Araneae</taxon>
        <taxon>Araneomorphae</taxon>
        <taxon>Entelegynae</taxon>
        <taxon>Araneoidea</taxon>
        <taxon>Nephilidae</taxon>
        <taxon>Nephila</taxon>
    </lineage>
</organism>
<evidence type="ECO:0000256" key="2">
    <source>
        <dbReference type="ARBA" id="ARBA00004479"/>
    </source>
</evidence>
<keyword evidence="4 13" id="KW-0645">Protease</keyword>
<gene>
    <name evidence="14" type="primary">TRABD2A</name>
    <name evidence="14" type="ORF">NPIL_342041</name>
</gene>
<keyword evidence="5" id="KW-0812">Transmembrane</keyword>
<evidence type="ECO:0000256" key="4">
    <source>
        <dbReference type="ARBA" id="ARBA00022670"/>
    </source>
</evidence>
<evidence type="ECO:0000256" key="7">
    <source>
        <dbReference type="ARBA" id="ARBA00022729"/>
    </source>
</evidence>
<evidence type="ECO:0000313" key="15">
    <source>
        <dbReference type="Proteomes" id="UP000887013"/>
    </source>
</evidence>
<keyword evidence="7 13" id="KW-0732">Signal</keyword>
<evidence type="ECO:0000256" key="3">
    <source>
        <dbReference type="ARBA" id="ARBA00008261"/>
    </source>
</evidence>
<dbReference type="EMBL" id="BMAW01047013">
    <property type="protein sequence ID" value="GFS58561.1"/>
    <property type="molecule type" value="Genomic_DNA"/>
</dbReference>
<keyword evidence="12" id="KW-0325">Glycoprotein</keyword>
<evidence type="ECO:0000256" key="9">
    <source>
        <dbReference type="ARBA" id="ARBA00022989"/>
    </source>
</evidence>
<evidence type="ECO:0000256" key="5">
    <source>
        <dbReference type="ARBA" id="ARBA00022692"/>
    </source>
</evidence>
<dbReference type="CDD" id="cd14789">
    <property type="entry name" value="Tiki"/>
    <property type="match status" value="1"/>
</dbReference>
<dbReference type="OrthoDB" id="10040378at2759"/>
<keyword evidence="15" id="KW-1185">Reference proteome</keyword>
<dbReference type="GO" id="GO:0006508">
    <property type="term" value="P:proteolysis"/>
    <property type="evidence" value="ECO:0007669"/>
    <property type="project" value="UniProtKB-KW"/>
</dbReference>
<reference evidence="14" key="1">
    <citation type="submission" date="2020-08" db="EMBL/GenBank/DDBJ databases">
        <title>Multicomponent nature underlies the extraordinary mechanical properties of spider dragline silk.</title>
        <authorList>
            <person name="Kono N."/>
            <person name="Nakamura H."/>
            <person name="Mori M."/>
            <person name="Yoshida Y."/>
            <person name="Ohtoshi R."/>
            <person name="Malay A.D."/>
            <person name="Moran D.A.P."/>
            <person name="Tomita M."/>
            <person name="Numata K."/>
            <person name="Arakawa K."/>
        </authorList>
    </citation>
    <scope>NUCLEOTIDE SEQUENCE</scope>
</reference>
<keyword evidence="8 13" id="KW-0378">Hydrolase</keyword>
<dbReference type="InterPro" id="IPR002816">
    <property type="entry name" value="TraB/PrgY/GumN_fam"/>
</dbReference>
<comment type="cofactor">
    <cofactor evidence="13">
        <name>Mn(2+)</name>
        <dbReference type="ChEBI" id="CHEBI:29035"/>
    </cofactor>
    <cofactor evidence="13">
        <name>Co(2+)</name>
        <dbReference type="ChEBI" id="CHEBI:48828"/>
    </cofactor>
    <text evidence="13">Divalent metal cations. Mn(2+) or Co(2+).</text>
</comment>
<keyword evidence="6 13" id="KW-0479">Metal-binding</keyword>
<evidence type="ECO:0000256" key="6">
    <source>
        <dbReference type="ARBA" id="ARBA00022723"/>
    </source>
</evidence>
<proteinExistence type="inferred from homology"/>
<sequence>MGHSQNYILWAVRKIKVENSVNNILFPLNDGKTTALLYKVSCVHFLPSILAYKKPSFCDQDGDPFSFLWTIKREPPSYLFGTIHVPYTKVWDSIPDNAKQAFAISSHVYFELDLVNPTTVSALSSCQMLPHGKNLSDVLPGDLYSRLKRHLEYVRGMMPHWMTKDQRGRGLYADYLFNAIAGNWERKRPVWVMLMVNSLTESDVRSRGVPVLDLYLAQEAERLRKKTAAVEKVEEQCLPLNGLNFSQVSDLIYFS</sequence>
<keyword evidence="13" id="KW-1003">Cell membrane</keyword>
<comment type="subcellular location">
    <subcellularLocation>
        <location evidence="13">Cell membrane</location>
        <topology evidence="13">Single-pass type I membrane protein</topology>
    </subcellularLocation>
    <subcellularLocation>
        <location evidence="2">Membrane</location>
        <topology evidence="2">Single-pass type I membrane protein</topology>
    </subcellularLocation>
</comment>
<comment type="function">
    <text evidence="13">Metalloprotease that acts as a negative regulator of the Wnt signaling pathway.</text>
</comment>
<name>A0A8X6IUK2_NEPPI</name>
<dbReference type="AlphaFoldDB" id="A0A8X6IUK2"/>
<keyword evidence="9" id="KW-1133">Transmembrane helix</keyword>
<evidence type="ECO:0000256" key="12">
    <source>
        <dbReference type="ARBA" id="ARBA00023180"/>
    </source>
</evidence>
<dbReference type="PANTHER" id="PTHR31120">
    <property type="entry name" value="METALLOPROTEASE TIKI"/>
    <property type="match status" value="1"/>
</dbReference>
<dbReference type="Proteomes" id="UP000887013">
    <property type="component" value="Unassembled WGS sequence"/>
</dbReference>
<evidence type="ECO:0000256" key="11">
    <source>
        <dbReference type="ARBA" id="ARBA00023136"/>
    </source>
</evidence>
<comment type="caution">
    <text evidence="14">The sequence shown here is derived from an EMBL/GenBank/DDBJ whole genome shotgun (WGS) entry which is preliminary data.</text>
</comment>
<dbReference type="EC" id="3.4.-.-" evidence="13"/>
<accession>A0A8X6IUK2</accession>
<dbReference type="GO" id="GO:0046872">
    <property type="term" value="F:metal ion binding"/>
    <property type="evidence" value="ECO:0007669"/>
    <property type="project" value="UniProtKB-UniRule"/>
</dbReference>
<dbReference type="GO" id="GO:0030178">
    <property type="term" value="P:negative regulation of Wnt signaling pathway"/>
    <property type="evidence" value="ECO:0007669"/>
    <property type="project" value="UniProtKB-UniRule"/>
</dbReference>
<dbReference type="PANTHER" id="PTHR31120:SF6">
    <property type="entry name" value="METALLOPROTEASE TIKI HOMOLOG"/>
    <property type="match status" value="1"/>
</dbReference>
<evidence type="ECO:0000313" key="14">
    <source>
        <dbReference type="EMBL" id="GFS58561.1"/>
    </source>
</evidence>
<keyword evidence="13" id="KW-0879">Wnt signaling pathway</keyword>
<evidence type="ECO:0000256" key="10">
    <source>
        <dbReference type="ARBA" id="ARBA00023049"/>
    </source>
</evidence>
<dbReference type="InterPro" id="IPR040230">
    <property type="entry name" value="TIKI1/2-like"/>
</dbReference>
<evidence type="ECO:0000256" key="13">
    <source>
        <dbReference type="RuleBase" id="RU369069"/>
    </source>
</evidence>
<dbReference type="Pfam" id="PF01963">
    <property type="entry name" value="TraB_PrgY_gumN"/>
    <property type="match status" value="1"/>
</dbReference>
<dbReference type="GO" id="GO:0005886">
    <property type="term" value="C:plasma membrane"/>
    <property type="evidence" value="ECO:0007669"/>
    <property type="project" value="UniProtKB-SubCell"/>
</dbReference>
<comment type="similarity">
    <text evidence="3 13">Belongs to the TIKI family.</text>
</comment>